<gene>
    <name evidence="2" type="ORF">CAEBREN_06904</name>
</gene>
<feature type="region of interest" description="Disordered" evidence="1">
    <location>
        <begin position="107"/>
        <end position="152"/>
    </location>
</feature>
<feature type="region of interest" description="Disordered" evidence="1">
    <location>
        <begin position="1"/>
        <end position="90"/>
    </location>
</feature>
<feature type="compositionally biased region" description="Polar residues" evidence="1">
    <location>
        <begin position="41"/>
        <end position="56"/>
    </location>
</feature>
<dbReference type="AlphaFoldDB" id="G0MSZ9"/>
<feature type="compositionally biased region" description="Polar residues" evidence="1">
    <location>
        <begin position="136"/>
        <end position="149"/>
    </location>
</feature>
<evidence type="ECO:0000313" key="3">
    <source>
        <dbReference type="Proteomes" id="UP000008068"/>
    </source>
</evidence>
<reference evidence="3" key="1">
    <citation type="submission" date="2011-07" db="EMBL/GenBank/DDBJ databases">
        <authorList>
            <consortium name="Caenorhabditis brenneri Sequencing and Analysis Consortium"/>
            <person name="Wilson R.K."/>
        </authorList>
    </citation>
    <scope>NUCLEOTIDE SEQUENCE [LARGE SCALE GENOMIC DNA]</scope>
    <source>
        <strain evidence="3">PB2801</strain>
    </source>
</reference>
<dbReference type="InParanoid" id="G0MSZ9"/>
<name>G0MSZ9_CAEBE</name>
<dbReference type="HOGENOM" id="CLU_586934_0_0_1"/>
<evidence type="ECO:0000256" key="1">
    <source>
        <dbReference type="SAM" id="MobiDB-lite"/>
    </source>
</evidence>
<feature type="compositionally biased region" description="Low complexity" evidence="1">
    <location>
        <begin position="112"/>
        <end position="129"/>
    </location>
</feature>
<accession>G0MSZ9</accession>
<organism evidence="3">
    <name type="scientific">Caenorhabditis brenneri</name>
    <name type="common">Nematode worm</name>
    <dbReference type="NCBI Taxonomy" id="135651"/>
    <lineage>
        <taxon>Eukaryota</taxon>
        <taxon>Metazoa</taxon>
        <taxon>Ecdysozoa</taxon>
        <taxon>Nematoda</taxon>
        <taxon>Chromadorea</taxon>
        <taxon>Rhabditida</taxon>
        <taxon>Rhabditina</taxon>
        <taxon>Rhabditomorpha</taxon>
        <taxon>Rhabditoidea</taxon>
        <taxon>Rhabditidae</taxon>
        <taxon>Peloderinae</taxon>
        <taxon>Caenorhabditis</taxon>
    </lineage>
</organism>
<proteinExistence type="predicted"/>
<protein>
    <submittedName>
        <fullName evidence="2">Uncharacterized protein</fullName>
    </submittedName>
</protein>
<dbReference type="Proteomes" id="UP000008068">
    <property type="component" value="Unassembled WGS sequence"/>
</dbReference>
<sequence length="466" mass="51674">MRGSDHHPKSTSPGSPPLAPTSATTESHRENDGSEVAANREVNNSPDAQNFRPDSTTLERPKARPRYETWDSTPPRTPSPLPLSAQTSDHERISLWTVPTSSVHVRDGIPNSPLAQQQSSSSSALPSQPMGGFANHNATRYGHQSQMSNAPPLKQKPGLSHLSICTFGSNVSSGNAITGSSASQVSQANASRIDDVIWDIRSYNGDLADNEAVQKALLASLSDSNSENPSFTHNHSNIGYSPNNHTLGTSVERNSGLGNSSPYTTYDGWDAEALQQALSESVAASLTFDNPSSSDHLSRNVPDKAGMILMKQLYADLELIEYKKQAVTSMEEADELFAKQLEIQDAQIHRSDQNTIYVVSDQTGSIAEYKLKPQTWYEFQEQLNFRNQRSLEVCPLRQDVKPSDEKFKNWSLQTSRVFLHYMEEDFHVLVEIMTTLEAARERLEKYKSDVRHGFLPRPDPSWDISM</sequence>
<dbReference type="EMBL" id="GL379810">
    <property type="protein sequence ID" value="EGT43072.1"/>
    <property type="molecule type" value="Genomic_DNA"/>
</dbReference>
<evidence type="ECO:0000313" key="2">
    <source>
        <dbReference type="EMBL" id="EGT43072.1"/>
    </source>
</evidence>
<feature type="compositionally biased region" description="Basic and acidic residues" evidence="1">
    <location>
        <begin position="57"/>
        <end position="69"/>
    </location>
</feature>
<feature type="region of interest" description="Disordered" evidence="1">
    <location>
        <begin position="223"/>
        <end position="259"/>
    </location>
</feature>
<keyword evidence="3" id="KW-1185">Reference proteome</keyword>